<dbReference type="Reactome" id="R-CEL-72165">
    <property type="pathway name" value="mRNA Splicing - Minor Pathway"/>
</dbReference>
<dbReference type="IntAct" id="P91306">
    <property type="interactions" value="1"/>
</dbReference>
<dbReference type="OrthoDB" id="203339at2759"/>
<dbReference type="AlphaFoldDB" id="P91306"/>
<dbReference type="PaxDb" id="6239-F46F11.2"/>
<keyword evidence="6" id="KW-1267">Proteomics identification</keyword>
<dbReference type="CDD" id="cd04458">
    <property type="entry name" value="CSP_CDS"/>
    <property type="match status" value="1"/>
</dbReference>
<dbReference type="Bgee" id="WBGene00000473">
    <property type="expression patterns" value="Expressed in germ line (C elegans) and 4 other cell types or tissues"/>
</dbReference>
<dbReference type="UCSC" id="F46F11.2.1">
    <property type="organism name" value="c. elegans"/>
</dbReference>
<dbReference type="EMBL" id="BX284601">
    <property type="protein sequence ID" value="CCD71325.1"/>
    <property type="molecule type" value="Genomic_DNA"/>
</dbReference>
<accession>P91306</accession>
<feature type="region of interest" description="Disordered" evidence="1">
    <location>
        <begin position="20"/>
        <end position="42"/>
    </location>
</feature>
<protein>
    <submittedName>
        <fullName evidence="3">CSD domain-containing protein</fullName>
    </submittedName>
</protein>
<dbReference type="InterPro" id="IPR002059">
    <property type="entry name" value="CSP_DNA-bd"/>
</dbReference>
<dbReference type="GO" id="GO:0003676">
    <property type="term" value="F:nucleic acid binding"/>
    <property type="evidence" value="ECO:0000318"/>
    <property type="project" value="GO_Central"/>
</dbReference>
<evidence type="ECO:0000313" key="4">
    <source>
        <dbReference type="Proteomes" id="UP000001940"/>
    </source>
</evidence>
<dbReference type="AGR" id="WB:WBGene00000473"/>
<feature type="compositionally biased region" description="Low complexity" evidence="1">
    <location>
        <begin position="202"/>
        <end position="230"/>
    </location>
</feature>
<dbReference type="HOGENOM" id="CLU_092173_0_0_1"/>
<dbReference type="PeptideAtlas" id="P91306"/>
<dbReference type="CTD" id="172219"/>
<feature type="compositionally biased region" description="Basic residues" evidence="1">
    <location>
        <begin position="152"/>
        <end position="161"/>
    </location>
</feature>
<evidence type="ECO:0000313" key="3">
    <source>
        <dbReference type="EMBL" id="CCD71325.1"/>
    </source>
</evidence>
<dbReference type="RefSeq" id="NP_491645.1">
    <property type="nucleotide sequence ID" value="NM_059244.7"/>
</dbReference>
<feature type="domain" description="CSD" evidence="2">
    <location>
        <begin position="65"/>
        <end position="135"/>
    </location>
</feature>
<feature type="region of interest" description="Disordered" evidence="1">
    <location>
        <begin position="126"/>
        <end position="145"/>
    </location>
</feature>
<evidence type="ECO:0000256" key="1">
    <source>
        <dbReference type="SAM" id="MobiDB-lite"/>
    </source>
</evidence>
<feature type="region of interest" description="Disordered" evidence="1">
    <location>
        <begin position="152"/>
        <end position="239"/>
    </location>
</feature>
<dbReference type="PhylomeDB" id="P91306"/>
<dbReference type="SMR" id="P91306"/>
<dbReference type="Reactome" id="R-CEL-877300">
    <property type="pathway name" value="Interferon gamma signaling"/>
</dbReference>
<dbReference type="Pfam" id="PF00313">
    <property type="entry name" value="CSD"/>
    <property type="match status" value="1"/>
</dbReference>
<dbReference type="GO" id="GO:0005634">
    <property type="term" value="C:nucleus"/>
    <property type="evidence" value="ECO:0000318"/>
    <property type="project" value="GO_Central"/>
</dbReference>
<reference evidence="3 4" key="1">
    <citation type="journal article" date="1998" name="Science">
        <title>Genome sequence of the nematode C. elegans: a platform for investigating biology.</title>
        <authorList>
            <consortium name="The C. elegans sequencing consortium"/>
            <person name="Sulson J.E."/>
            <person name="Waterston R."/>
        </authorList>
    </citation>
    <scope>NUCLEOTIDE SEQUENCE [LARGE SCALE GENOMIC DNA]</scope>
    <source>
        <strain evidence="3 4">Bristol N2</strain>
    </source>
</reference>
<dbReference type="Gene3D" id="2.40.50.140">
    <property type="entry name" value="Nucleic acid-binding proteins"/>
    <property type="match status" value="1"/>
</dbReference>
<keyword evidence="4" id="KW-1185">Reference proteome</keyword>
<dbReference type="GO" id="GO:1990904">
    <property type="term" value="C:ribonucleoprotein complex"/>
    <property type="evidence" value="ECO:0000314"/>
    <property type="project" value="WormBase"/>
</dbReference>
<dbReference type="GO" id="GO:0010468">
    <property type="term" value="P:regulation of gene expression"/>
    <property type="evidence" value="ECO:0000318"/>
    <property type="project" value="GO_Central"/>
</dbReference>
<dbReference type="InterPro" id="IPR050181">
    <property type="entry name" value="Cold_shock_domain"/>
</dbReference>
<evidence type="ECO:0000259" key="2">
    <source>
        <dbReference type="PROSITE" id="PS51857"/>
    </source>
</evidence>
<dbReference type="InParanoid" id="P91306"/>
<dbReference type="FunCoup" id="P91306">
    <property type="interactions" value="10"/>
</dbReference>
<proteinExistence type="evidence at protein level"/>
<dbReference type="PROSITE" id="PS51857">
    <property type="entry name" value="CSD_2"/>
    <property type="match status" value="1"/>
</dbReference>
<dbReference type="InterPro" id="IPR019844">
    <property type="entry name" value="CSD_CS"/>
</dbReference>
<dbReference type="SUPFAM" id="SSF50249">
    <property type="entry name" value="Nucleic acid-binding proteins"/>
    <property type="match status" value="1"/>
</dbReference>
<dbReference type="Reactome" id="R-CEL-72203">
    <property type="pathway name" value="Processing of Capped Intron-Containing Pre-mRNA"/>
</dbReference>
<name>P91306_CAEEL</name>
<dbReference type="PANTHER" id="PTHR11544">
    <property type="entry name" value="COLD SHOCK DOMAIN CONTAINING PROTEINS"/>
    <property type="match status" value="1"/>
</dbReference>
<dbReference type="PROSITE" id="PS00352">
    <property type="entry name" value="CSD_1"/>
    <property type="match status" value="1"/>
</dbReference>
<organism evidence="3 4">
    <name type="scientific">Caenorhabditis elegans</name>
    <dbReference type="NCBI Taxonomy" id="6239"/>
    <lineage>
        <taxon>Eukaryota</taxon>
        <taxon>Metazoa</taxon>
        <taxon>Ecdysozoa</taxon>
        <taxon>Nematoda</taxon>
        <taxon>Chromadorea</taxon>
        <taxon>Rhabditida</taxon>
        <taxon>Rhabditina</taxon>
        <taxon>Rhabditomorpha</taxon>
        <taxon>Rhabditoidea</taxon>
        <taxon>Rhabditidae</taxon>
        <taxon>Peloderinae</taxon>
        <taxon>Caenorhabditis</taxon>
    </lineage>
</organism>
<feature type="compositionally biased region" description="Basic residues" evidence="1">
    <location>
        <begin position="186"/>
        <end position="201"/>
    </location>
</feature>
<dbReference type="DIP" id="DIP-26178N"/>
<dbReference type="PIR" id="T25767">
    <property type="entry name" value="T25767"/>
</dbReference>
<dbReference type="OMA" id="VERIRIW"/>
<sequence length="267" mass="29405">MSDTANAAVEIGEEALEQKLEELSVQDKTTPSNSEEKMRKRRLPTAERIRLWEEEQKSKTAITTGLQGKVKWYSVLRRYGFISRNDGEKDIFVHQTAIAKSATEKFYLRTLGDDEEVLFDLVEGKNGPEAANVTGPNGDNVIGSRYRHKLLSRFRKNRKPRASVDGEESQSTDAKPQEMSADAEKKKPRKQRKNRNRKSKAQQKGAGDAADSSAVTESSESASDVASPDSKSCSKIITEEAGLSKVDRCDSALGEAGLGAQPIDAQI</sequence>
<dbReference type="STRING" id="6239.F46F11.2.1"/>
<dbReference type="InterPro" id="IPR012340">
    <property type="entry name" value="NA-bd_OB-fold"/>
</dbReference>
<evidence type="ECO:0007829" key="6">
    <source>
        <dbReference type="PeptideAtlas" id="P91306"/>
    </source>
</evidence>
<dbReference type="WormBase" id="F46F11.2">
    <property type="protein sequence ID" value="CE10598"/>
    <property type="gene ID" value="WBGene00000473"/>
    <property type="gene designation" value="cey-2"/>
</dbReference>
<evidence type="ECO:0000313" key="5">
    <source>
        <dbReference type="WormBase" id="F46F11.2"/>
    </source>
</evidence>
<dbReference type="KEGG" id="cel:CELE_F46F11.2"/>
<dbReference type="Reactome" id="R-CEL-72163">
    <property type="pathway name" value="mRNA Splicing - Major Pathway"/>
</dbReference>
<dbReference type="FunFam" id="2.40.50.140:FF:000274">
    <property type="entry name" value="Mitochondrial RNA binding protein"/>
    <property type="match status" value="1"/>
</dbReference>
<gene>
    <name evidence="3 5" type="primary">cey-2</name>
    <name evidence="3" type="ORF">CELE_F46F11.2</name>
    <name evidence="5" type="ORF">F46F11.2</name>
</gene>
<dbReference type="GeneID" id="172219"/>
<dbReference type="SMART" id="SM00357">
    <property type="entry name" value="CSP"/>
    <property type="match status" value="1"/>
</dbReference>
<dbReference type="eggNOG" id="KOG3070">
    <property type="taxonomic scope" value="Eukaryota"/>
</dbReference>
<dbReference type="Proteomes" id="UP000001940">
    <property type="component" value="Chromosome I"/>
</dbReference>
<dbReference type="PRINTS" id="PR00050">
    <property type="entry name" value="COLDSHOCK"/>
</dbReference>
<dbReference type="InterPro" id="IPR011129">
    <property type="entry name" value="CSD"/>
</dbReference>